<keyword evidence="23" id="KW-0732">Signal</keyword>
<dbReference type="Gene3D" id="2.30.42.10">
    <property type="match status" value="1"/>
</dbReference>
<dbReference type="GO" id="GO:0030036">
    <property type="term" value="P:actin cytoskeleton organization"/>
    <property type="evidence" value="ECO:0007669"/>
    <property type="project" value="TreeGrafter"/>
</dbReference>
<evidence type="ECO:0000259" key="26">
    <source>
        <dbReference type="PROSITE" id="PS50106"/>
    </source>
</evidence>
<dbReference type="Proteomes" id="UP001501940">
    <property type="component" value="Chromosome 6"/>
</dbReference>
<dbReference type="InterPro" id="IPR017441">
    <property type="entry name" value="Protein_kinase_ATP_BS"/>
</dbReference>
<keyword evidence="7" id="KW-0597">Phosphoprotein</keyword>
<evidence type="ECO:0000256" key="14">
    <source>
        <dbReference type="ARBA" id="ARBA00022840"/>
    </source>
</evidence>
<evidence type="ECO:0000256" key="16">
    <source>
        <dbReference type="ARBA" id="ARBA00023212"/>
    </source>
</evidence>
<dbReference type="GO" id="GO:0005737">
    <property type="term" value="C:cytoplasm"/>
    <property type="evidence" value="ECO:0007669"/>
    <property type="project" value="TreeGrafter"/>
</dbReference>
<evidence type="ECO:0000259" key="24">
    <source>
        <dbReference type="PROSITE" id="PS50011"/>
    </source>
</evidence>
<evidence type="ECO:0000256" key="3">
    <source>
        <dbReference type="ARBA" id="ARBA00005843"/>
    </source>
</evidence>
<evidence type="ECO:0000256" key="13">
    <source>
        <dbReference type="ARBA" id="ARBA00022833"/>
    </source>
</evidence>
<evidence type="ECO:0000256" key="4">
    <source>
        <dbReference type="ARBA" id="ARBA00012513"/>
    </source>
</evidence>
<evidence type="ECO:0000256" key="15">
    <source>
        <dbReference type="ARBA" id="ARBA00023038"/>
    </source>
</evidence>
<dbReference type="Pfam" id="PF07714">
    <property type="entry name" value="PK_Tyr_Ser-Thr"/>
    <property type="match status" value="1"/>
</dbReference>
<dbReference type="PANTHER" id="PTHR46485">
    <property type="entry name" value="LIM DOMAIN KINASE 1"/>
    <property type="match status" value="1"/>
</dbReference>
<dbReference type="Ensembl" id="ENSAOCT00000063730.1">
    <property type="protein sequence ID" value="ENSAOCP00000049284.1"/>
    <property type="gene ID" value="ENSAOCG00000010744.2"/>
</dbReference>
<keyword evidence="16" id="KW-0206">Cytoskeleton</keyword>
<keyword evidence="15 20" id="KW-0440">LIM domain</keyword>
<evidence type="ECO:0000256" key="11">
    <source>
        <dbReference type="ARBA" id="ARBA00022741"/>
    </source>
</evidence>
<dbReference type="SUPFAM" id="SSF57716">
    <property type="entry name" value="Glucocorticoid receptor-like (DNA-binding domain)"/>
    <property type="match status" value="2"/>
</dbReference>
<evidence type="ECO:0000259" key="25">
    <source>
        <dbReference type="PROSITE" id="PS50023"/>
    </source>
</evidence>
<dbReference type="FunFam" id="2.10.110.10:FF:000038">
    <property type="entry name" value="LIM domain kinase 2"/>
    <property type="match status" value="1"/>
</dbReference>
<evidence type="ECO:0000256" key="23">
    <source>
        <dbReference type="SAM" id="SignalP"/>
    </source>
</evidence>
<dbReference type="Gene3D" id="3.30.200.20">
    <property type="entry name" value="Phosphorylase Kinase, domain 1"/>
    <property type="match status" value="1"/>
</dbReference>
<comment type="catalytic activity">
    <reaction evidence="19">
        <text>L-seryl-[protein] + ATP = O-phospho-L-seryl-[protein] + ADP + H(+)</text>
        <dbReference type="Rhea" id="RHEA:17989"/>
        <dbReference type="Rhea" id="RHEA-COMP:9863"/>
        <dbReference type="Rhea" id="RHEA-COMP:11604"/>
        <dbReference type="ChEBI" id="CHEBI:15378"/>
        <dbReference type="ChEBI" id="CHEBI:29999"/>
        <dbReference type="ChEBI" id="CHEBI:30616"/>
        <dbReference type="ChEBI" id="CHEBI:83421"/>
        <dbReference type="ChEBI" id="CHEBI:456216"/>
        <dbReference type="EC" id="2.7.11.1"/>
    </reaction>
    <physiologicalReaction direction="left-to-right" evidence="19">
        <dbReference type="Rhea" id="RHEA:17990"/>
    </physiologicalReaction>
</comment>
<evidence type="ECO:0000256" key="19">
    <source>
        <dbReference type="ARBA" id="ARBA00048977"/>
    </source>
</evidence>
<dbReference type="AlphaFoldDB" id="A0AAQ5Y8W1"/>
<dbReference type="PROSITE" id="PS50011">
    <property type="entry name" value="PROTEIN_KINASE_DOM"/>
    <property type="match status" value="1"/>
</dbReference>
<dbReference type="PROSITE" id="PS00107">
    <property type="entry name" value="PROTEIN_KINASE_ATP"/>
    <property type="match status" value="1"/>
</dbReference>
<keyword evidence="28" id="KW-1185">Reference proteome</keyword>
<comment type="subcellular location">
    <subcellularLocation>
        <location evidence="2">Cytoplasm</location>
        <location evidence="2">Cytoskeleton</location>
        <location evidence="2">Microtubule organizing center</location>
        <location evidence="2">Centrosome</location>
    </subcellularLocation>
    <subcellularLocation>
        <location evidence="1">Cytoplasm</location>
        <location evidence="1">Cytoskeleton</location>
        <location evidence="1">Spindle</location>
    </subcellularLocation>
</comment>
<dbReference type="InterPro" id="IPR001478">
    <property type="entry name" value="PDZ"/>
</dbReference>
<accession>A0AAQ5Y8W1</accession>
<evidence type="ECO:0000256" key="8">
    <source>
        <dbReference type="ARBA" id="ARBA00022679"/>
    </source>
</evidence>
<dbReference type="PROSITE" id="PS50023">
    <property type="entry name" value="LIM_DOMAIN_2"/>
    <property type="match status" value="1"/>
</dbReference>
<dbReference type="GO" id="GO:0005634">
    <property type="term" value="C:nucleus"/>
    <property type="evidence" value="ECO:0007669"/>
    <property type="project" value="TreeGrafter"/>
</dbReference>
<dbReference type="FunFam" id="1.10.510.10:FF:000197">
    <property type="entry name" value="LIM domain kinase 2 isoform X1"/>
    <property type="match status" value="1"/>
</dbReference>
<keyword evidence="5" id="KW-0963">Cytoplasm</keyword>
<dbReference type="InterPro" id="IPR050940">
    <property type="entry name" value="Actin_reg-Ser/Thr_kinase"/>
</dbReference>
<reference evidence="27 28" key="1">
    <citation type="submission" date="2022-01" db="EMBL/GenBank/DDBJ databases">
        <title>A chromosome-scale genome assembly of the false clownfish, Amphiprion ocellaris.</title>
        <authorList>
            <person name="Ryu T."/>
        </authorList>
    </citation>
    <scope>NUCLEOTIDE SEQUENCE [LARGE SCALE GENOMIC DNA]</scope>
</reference>
<protein>
    <recommendedName>
        <fullName evidence="17">LIM domain kinase 2</fullName>
        <ecNumber evidence="4">2.7.11.1</ecNumber>
    </recommendedName>
</protein>
<dbReference type="GeneTree" id="ENSGT00940000159133"/>
<feature type="binding site" evidence="21">
    <location>
        <position position="284"/>
    </location>
    <ligand>
        <name>ATP</name>
        <dbReference type="ChEBI" id="CHEBI:30616"/>
    </ligand>
</feature>
<feature type="region of interest" description="Disordered" evidence="22">
    <location>
        <begin position="541"/>
        <end position="574"/>
    </location>
</feature>
<feature type="compositionally biased region" description="Polar residues" evidence="22">
    <location>
        <begin position="546"/>
        <end position="574"/>
    </location>
</feature>
<dbReference type="FunFam" id="3.30.200.20:FF:000038">
    <property type="entry name" value="LIM domain kinase 2"/>
    <property type="match status" value="1"/>
</dbReference>
<evidence type="ECO:0000313" key="27">
    <source>
        <dbReference type="Ensembl" id="ENSAOCP00000049284.1"/>
    </source>
</evidence>
<evidence type="ECO:0000256" key="12">
    <source>
        <dbReference type="ARBA" id="ARBA00022777"/>
    </source>
</evidence>
<evidence type="ECO:0000256" key="18">
    <source>
        <dbReference type="ARBA" id="ARBA00048659"/>
    </source>
</evidence>
<feature type="domain" description="PDZ" evidence="26">
    <location>
        <begin position="125"/>
        <end position="190"/>
    </location>
</feature>
<name>A0AAQ5Y8W1_AMPOC</name>
<dbReference type="Pfam" id="PF00412">
    <property type="entry name" value="LIM"/>
    <property type="match status" value="2"/>
</dbReference>
<dbReference type="SUPFAM" id="SSF56112">
    <property type="entry name" value="Protein kinase-like (PK-like)"/>
    <property type="match status" value="1"/>
</dbReference>
<keyword evidence="10" id="KW-0677">Repeat</keyword>
<keyword evidence="11 21" id="KW-0547">Nucleotide-binding</keyword>
<gene>
    <name evidence="27" type="primary">LIMK2</name>
</gene>
<evidence type="ECO:0000256" key="7">
    <source>
        <dbReference type="ARBA" id="ARBA00022553"/>
    </source>
</evidence>
<dbReference type="Pfam" id="PF00595">
    <property type="entry name" value="PDZ"/>
    <property type="match status" value="1"/>
</dbReference>
<organism evidence="27 28">
    <name type="scientific">Amphiprion ocellaris</name>
    <name type="common">Clown anemonefish</name>
    <dbReference type="NCBI Taxonomy" id="80972"/>
    <lineage>
        <taxon>Eukaryota</taxon>
        <taxon>Metazoa</taxon>
        <taxon>Chordata</taxon>
        <taxon>Craniata</taxon>
        <taxon>Vertebrata</taxon>
        <taxon>Euteleostomi</taxon>
        <taxon>Actinopterygii</taxon>
        <taxon>Neopterygii</taxon>
        <taxon>Teleostei</taxon>
        <taxon>Neoteleostei</taxon>
        <taxon>Acanthomorphata</taxon>
        <taxon>Ovalentaria</taxon>
        <taxon>Pomacentridae</taxon>
        <taxon>Amphiprion</taxon>
    </lineage>
</organism>
<dbReference type="InterPro" id="IPR011009">
    <property type="entry name" value="Kinase-like_dom_sf"/>
</dbReference>
<reference evidence="27" key="2">
    <citation type="submission" date="2025-08" db="UniProtKB">
        <authorList>
            <consortium name="Ensembl"/>
        </authorList>
    </citation>
    <scope>IDENTIFICATION</scope>
</reference>
<sequence length="574" mass="64763">PRLFFLLCSSALCSVCCDHLTNWYYENDGKLYCRKHYWEKFGELCHGCSLLMTGPAMVAGEHKYHPECFVCLSCKVVIEDRDTYALVERSKLYCGKCYKQVVLTPMLEKRSHDSVLDSLPHTVTLISMPSAANGKRGLSVSVLRDVNGSASVQVKEGMLISPEVRNAIHVGDRILEINGLPVGTLMEEEVSLHLTHYLSYSNPYSAYFRRSNSICKSPGPNSPKDQTFISRDIGRSESLRSSSSCSHRIFRPCDLIHGEILGKGFFGQAIKVTHKATGEVMVMKELIRCDEETQKTFLKEVKVMRSLDHPHVLKFIGVLYKDKRLNLITEFIEGGTLKDFIRDMDPFPWEQRVSFAKSIASGMAYLHSMSIIHRDLNSHNCLVKLDNTVVVADFGLSRLVVEEKRVFRRIDRKKRYTVVGNPYWMAPEMLNGKRYDEKVDIFSFGIVLCEIIGKVYADPECLPRTLDFGLNVGKFVEKFLPEDCPPAFFPLAVACCDLIPDNRPPFQKLEDWFGALSLNQELGIPLPAELDELHQSLSRLHWPKDSSPSQGSTDQSFTPTAASPDCSSMTDNGT</sequence>
<dbReference type="SMART" id="SM00132">
    <property type="entry name" value="LIM"/>
    <property type="match status" value="1"/>
</dbReference>
<proteinExistence type="inferred from homology"/>
<evidence type="ECO:0000256" key="2">
    <source>
        <dbReference type="ARBA" id="ARBA00004300"/>
    </source>
</evidence>
<dbReference type="CDD" id="cd09465">
    <property type="entry name" value="LIM2_LIMK2"/>
    <property type="match status" value="1"/>
</dbReference>
<evidence type="ECO:0000256" key="6">
    <source>
        <dbReference type="ARBA" id="ARBA00022527"/>
    </source>
</evidence>
<dbReference type="PROSITE" id="PS50106">
    <property type="entry name" value="PDZ"/>
    <property type="match status" value="1"/>
</dbReference>
<evidence type="ECO:0000256" key="21">
    <source>
        <dbReference type="PROSITE-ProRule" id="PRU10141"/>
    </source>
</evidence>
<evidence type="ECO:0000256" key="17">
    <source>
        <dbReference type="ARBA" id="ARBA00040666"/>
    </source>
</evidence>
<evidence type="ECO:0000256" key="1">
    <source>
        <dbReference type="ARBA" id="ARBA00004186"/>
    </source>
</evidence>
<dbReference type="GO" id="GO:0005819">
    <property type="term" value="C:spindle"/>
    <property type="evidence" value="ECO:0007669"/>
    <property type="project" value="UniProtKB-SubCell"/>
</dbReference>
<dbReference type="GO" id="GO:0046872">
    <property type="term" value="F:metal ion binding"/>
    <property type="evidence" value="ECO:0007669"/>
    <property type="project" value="UniProtKB-KW"/>
</dbReference>
<keyword evidence="8" id="KW-0808">Transferase</keyword>
<comment type="catalytic activity">
    <reaction evidence="18">
        <text>L-threonyl-[protein] + ATP = O-phospho-L-threonyl-[protein] + ADP + H(+)</text>
        <dbReference type="Rhea" id="RHEA:46608"/>
        <dbReference type="Rhea" id="RHEA-COMP:11060"/>
        <dbReference type="Rhea" id="RHEA-COMP:11605"/>
        <dbReference type="ChEBI" id="CHEBI:15378"/>
        <dbReference type="ChEBI" id="CHEBI:30013"/>
        <dbReference type="ChEBI" id="CHEBI:30616"/>
        <dbReference type="ChEBI" id="CHEBI:61977"/>
        <dbReference type="ChEBI" id="CHEBI:456216"/>
        <dbReference type="EC" id="2.7.11.1"/>
    </reaction>
    <physiologicalReaction direction="left-to-right" evidence="18">
        <dbReference type="Rhea" id="RHEA:46609"/>
    </physiologicalReaction>
</comment>
<keyword evidence="12" id="KW-0418">Kinase</keyword>
<evidence type="ECO:0000256" key="10">
    <source>
        <dbReference type="ARBA" id="ARBA00022737"/>
    </source>
</evidence>
<keyword evidence="14 21" id="KW-0067">ATP-binding</keyword>
<dbReference type="PRINTS" id="PR00109">
    <property type="entry name" value="TYRKINASE"/>
</dbReference>
<comment type="similarity">
    <text evidence="3">Belongs to the protein kinase superfamily. TKL Ser/Thr protein kinase family.</text>
</comment>
<dbReference type="SUPFAM" id="SSF50156">
    <property type="entry name" value="PDZ domain-like"/>
    <property type="match status" value="1"/>
</dbReference>
<dbReference type="Gene3D" id="1.10.510.10">
    <property type="entry name" value="Transferase(Phosphotransferase) domain 1"/>
    <property type="match status" value="1"/>
</dbReference>
<dbReference type="Gene3D" id="2.10.110.10">
    <property type="entry name" value="Cysteine Rich Protein"/>
    <property type="match status" value="1"/>
</dbReference>
<feature type="chain" id="PRO_5043972303" description="LIM domain kinase 2" evidence="23">
    <location>
        <begin position="18"/>
        <end position="574"/>
    </location>
</feature>
<feature type="domain" description="LIM zinc-binding" evidence="25">
    <location>
        <begin position="43"/>
        <end position="104"/>
    </location>
</feature>
<reference evidence="27" key="3">
    <citation type="submission" date="2025-09" db="UniProtKB">
        <authorList>
            <consortium name="Ensembl"/>
        </authorList>
    </citation>
    <scope>IDENTIFICATION</scope>
</reference>
<keyword evidence="9 20" id="KW-0479">Metal-binding</keyword>
<feature type="signal peptide" evidence="23">
    <location>
        <begin position="1"/>
        <end position="17"/>
    </location>
</feature>
<evidence type="ECO:0000256" key="22">
    <source>
        <dbReference type="SAM" id="MobiDB-lite"/>
    </source>
</evidence>
<dbReference type="InterPro" id="IPR000719">
    <property type="entry name" value="Prot_kinase_dom"/>
</dbReference>
<evidence type="ECO:0000313" key="28">
    <source>
        <dbReference type="Proteomes" id="UP001501940"/>
    </source>
</evidence>
<dbReference type="InterPro" id="IPR001781">
    <property type="entry name" value="Znf_LIM"/>
</dbReference>
<evidence type="ECO:0000256" key="5">
    <source>
        <dbReference type="ARBA" id="ARBA00022490"/>
    </source>
</evidence>
<feature type="domain" description="Protein kinase" evidence="24">
    <location>
        <begin position="255"/>
        <end position="513"/>
    </location>
</feature>
<dbReference type="GO" id="GO:0005524">
    <property type="term" value="F:ATP binding"/>
    <property type="evidence" value="ECO:0007669"/>
    <property type="project" value="UniProtKB-UniRule"/>
</dbReference>
<dbReference type="InterPro" id="IPR001245">
    <property type="entry name" value="Ser-Thr/Tyr_kinase_cat_dom"/>
</dbReference>
<evidence type="ECO:0000256" key="20">
    <source>
        <dbReference type="PROSITE-ProRule" id="PRU00125"/>
    </source>
</evidence>
<dbReference type="PROSITE" id="PS00478">
    <property type="entry name" value="LIM_DOMAIN_1"/>
    <property type="match status" value="1"/>
</dbReference>
<keyword evidence="6" id="KW-0723">Serine/threonine-protein kinase</keyword>
<dbReference type="GO" id="GO:0004674">
    <property type="term" value="F:protein serine/threonine kinase activity"/>
    <property type="evidence" value="ECO:0007669"/>
    <property type="project" value="UniProtKB-KW"/>
</dbReference>
<dbReference type="PANTHER" id="PTHR46485:SF1">
    <property type="entry name" value="LIM DOMAIN KINASE 2"/>
    <property type="match status" value="1"/>
</dbReference>
<dbReference type="InterPro" id="IPR036034">
    <property type="entry name" value="PDZ_sf"/>
</dbReference>
<dbReference type="GO" id="GO:0005813">
    <property type="term" value="C:centrosome"/>
    <property type="evidence" value="ECO:0007669"/>
    <property type="project" value="UniProtKB-SubCell"/>
</dbReference>
<keyword evidence="13 20" id="KW-0862">Zinc</keyword>
<dbReference type="EC" id="2.7.11.1" evidence="4"/>
<evidence type="ECO:0000256" key="9">
    <source>
        <dbReference type="ARBA" id="ARBA00022723"/>
    </source>
</evidence>